<evidence type="ECO:0000259" key="1">
    <source>
        <dbReference type="Pfam" id="PF00535"/>
    </source>
</evidence>
<reference evidence="2 3" key="1">
    <citation type="journal article" date="2014" name="Genome Announc.">
        <title>Draft genome sequences of the altered schaedler flora, a defined bacterial community from gnotobiotic mice.</title>
        <authorList>
            <person name="Wannemuehler M.J."/>
            <person name="Overstreet A.M."/>
            <person name="Ward D.V."/>
            <person name="Phillips G.J."/>
        </authorList>
    </citation>
    <scope>NUCLEOTIDE SEQUENCE [LARGE SCALE GENOMIC DNA]</scope>
    <source>
        <strain evidence="2 3">ASF492</strain>
    </source>
</reference>
<dbReference type="OrthoDB" id="9813495at2"/>
<dbReference type="HOGENOM" id="CLU_466008_0_0_9"/>
<organism evidence="2 3">
    <name type="scientific">Eubacterium plexicaudatum ASF492</name>
    <dbReference type="NCBI Taxonomy" id="1235802"/>
    <lineage>
        <taxon>Bacteria</taxon>
        <taxon>Bacillati</taxon>
        <taxon>Bacillota</taxon>
        <taxon>Clostridia</taxon>
        <taxon>Eubacteriales</taxon>
        <taxon>Eubacteriaceae</taxon>
        <taxon>Eubacterium</taxon>
    </lineage>
</organism>
<sequence>MIGIVILNYNNWKDTRRCVESIQKNPPQDAYQIILVDNASENRPEYDLYTWIRRNRICFIANKRNMGYNAGNNVGIRKALESGCSAILISNSDVRYFTGSIQYMRDYLKRHPHVGIVGPKIVDRYGRMQKSCICRRTGLREKYLVCTKANLLFQKSYRSYYGFDRDYDQTFPVYAVLGCCFMMSKTCAEAVAPFDEHPFLYEEELMLGTRMEQAGFATVYYPCAIVRHLHGGSTKYRKAAAFTQNVCSEIYYCRSYLGAAKPQIFPLYGYRMVLYLLRCAGSREFRRYWRSFLKMTGAEMNGVKIKGVSEYPLVSIIIRTCGRPQVLKRALESIRRQTYPNIEAVIVEDGKNAAEEMLKKEYADMRFIYQATGTHAGRSKTGNLAMQLSSGVYLNFLDDDDELFPDHVQKLVHALHGRQERAAYSIAQERQTAVRPGNRPYIKKKYIRYRQPFYRLLLYAGNYIPIQSILFERSLFETYGGLDEEIGMMEDWDLWVRYSAVTDFVYVNQVTSCYYVPGKSADKKEREKNLRRDMQKLNKKFCSYQMNISVGQLRREMEYVIREYKNQGLLRYIRMFFRMFVLGER</sequence>
<keyword evidence="3" id="KW-1185">Reference proteome</keyword>
<dbReference type="CDD" id="cd04186">
    <property type="entry name" value="GT_2_like_c"/>
    <property type="match status" value="1"/>
</dbReference>
<dbReference type="PANTHER" id="PTHR43179:SF10">
    <property type="entry name" value="GLYCOSYL TRANSFERASE"/>
    <property type="match status" value="1"/>
</dbReference>
<dbReference type="Gene3D" id="3.90.550.10">
    <property type="entry name" value="Spore Coat Polysaccharide Biosynthesis Protein SpsA, Chain A"/>
    <property type="match status" value="2"/>
</dbReference>
<dbReference type="InterPro" id="IPR001173">
    <property type="entry name" value="Glyco_trans_2-like"/>
</dbReference>
<dbReference type="AlphaFoldDB" id="N2AEZ2"/>
<dbReference type="Proteomes" id="UP000012589">
    <property type="component" value="Unassembled WGS sequence"/>
</dbReference>
<comment type="caution">
    <text evidence="2">The sequence shown here is derived from an EMBL/GenBank/DDBJ whole genome shotgun (WGS) entry which is preliminary data.</text>
</comment>
<accession>N2AEZ2</accession>
<dbReference type="InterPro" id="IPR029044">
    <property type="entry name" value="Nucleotide-diphossugar_trans"/>
</dbReference>
<evidence type="ECO:0000313" key="2">
    <source>
        <dbReference type="EMBL" id="EMZ26591.1"/>
    </source>
</evidence>
<dbReference type="EMBL" id="AQFT01000077">
    <property type="protein sequence ID" value="EMZ26591.1"/>
    <property type="molecule type" value="Genomic_DNA"/>
</dbReference>
<feature type="domain" description="Glycosyltransferase 2-like" evidence="1">
    <location>
        <begin position="315"/>
        <end position="460"/>
    </location>
</feature>
<dbReference type="PATRIC" id="fig|1235802.3.peg.2667"/>
<dbReference type="eggNOG" id="COG1216">
    <property type="taxonomic scope" value="Bacteria"/>
</dbReference>
<dbReference type="PANTHER" id="PTHR43179">
    <property type="entry name" value="RHAMNOSYLTRANSFERASE WBBL"/>
    <property type="match status" value="1"/>
</dbReference>
<gene>
    <name evidence="2" type="ORF">C823_02521</name>
</gene>
<evidence type="ECO:0000313" key="3">
    <source>
        <dbReference type="Proteomes" id="UP000012589"/>
    </source>
</evidence>
<name>N2AEZ2_9FIRM</name>
<feature type="domain" description="Glycosyltransferase 2-like" evidence="1">
    <location>
        <begin position="4"/>
        <end position="122"/>
    </location>
</feature>
<proteinExistence type="predicted"/>
<protein>
    <recommendedName>
        <fullName evidence="1">Glycosyltransferase 2-like domain-containing protein</fullName>
    </recommendedName>
</protein>
<dbReference type="STRING" id="1235802.C823_02521"/>
<dbReference type="Pfam" id="PF00535">
    <property type="entry name" value="Glycos_transf_2"/>
    <property type="match status" value="2"/>
</dbReference>
<dbReference type="SUPFAM" id="SSF53448">
    <property type="entry name" value="Nucleotide-diphospho-sugar transferases"/>
    <property type="match status" value="2"/>
</dbReference>